<dbReference type="Proteomes" id="UP001230156">
    <property type="component" value="Unassembled WGS sequence"/>
</dbReference>
<dbReference type="RefSeq" id="WP_379956293.1">
    <property type="nucleotide sequence ID" value="NZ_JAUYVI010000004.1"/>
</dbReference>
<dbReference type="InterPro" id="IPR029063">
    <property type="entry name" value="SAM-dependent_MTases_sf"/>
</dbReference>
<comment type="caution">
    <text evidence="4">The sequence shown here is derived from an EMBL/GenBank/DDBJ whole genome shotgun (WGS) entry which is preliminary data.</text>
</comment>
<dbReference type="Pfam" id="PF13489">
    <property type="entry name" value="Methyltransf_23"/>
    <property type="match status" value="1"/>
</dbReference>
<dbReference type="Gene3D" id="3.40.50.150">
    <property type="entry name" value="Vaccinia Virus protein VP39"/>
    <property type="match status" value="1"/>
</dbReference>
<dbReference type="PANTHER" id="PTHR43464">
    <property type="entry name" value="METHYLTRANSFERASE"/>
    <property type="match status" value="1"/>
</dbReference>
<keyword evidence="3" id="KW-0949">S-adenosyl-L-methionine</keyword>
<proteinExistence type="predicted"/>
<dbReference type="GO" id="GO:0032259">
    <property type="term" value="P:methylation"/>
    <property type="evidence" value="ECO:0007669"/>
    <property type="project" value="UniProtKB-KW"/>
</dbReference>
<gene>
    <name evidence="4" type="ORF">Q8A70_14095</name>
</gene>
<evidence type="ECO:0000256" key="2">
    <source>
        <dbReference type="ARBA" id="ARBA00022679"/>
    </source>
</evidence>
<organism evidence="4 5">
    <name type="scientific">Dongia sedimenti</name>
    <dbReference type="NCBI Taxonomy" id="3064282"/>
    <lineage>
        <taxon>Bacteria</taxon>
        <taxon>Pseudomonadati</taxon>
        <taxon>Pseudomonadota</taxon>
        <taxon>Alphaproteobacteria</taxon>
        <taxon>Rhodospirillales</taxon>
        <taxon>Dongiaceae</taxon>
        <taxon>Dongia</taxon>
    </lineage>
</organism>
<keyword evidence="1 4" id="KW-0489">Methyltransferase</keyword>
<evidence type="ECO:0000256" key="1">
    <source>
        <dbReference type="ARBA" id="ARBA00022603"/>
    </source>
</evidence>
<name>A0ABU0YM62_9PROT</name>
<dbReference type="GO" id="GO:0008168">
    <property type="term" value="F:methyltransferase activity"/>
    <property type="evidence" value="ECO:0007669"/>
    <property type="project" value="UniProtKB-KW"/>
</dbReference>
<evidence type="ECO:0000313" key="5">
    <source>
        <dbReference type="Proteomes" id="UP001230156"/>
    </source>
</evidence>
<keyword evidence="2 4" id="KW-0808">Transferase</keyword>
<dbReference type="SUPFAM" id="SSF53335">
    <property type="entry name" value="S-adenosyl-L-methionine-dependent methyltransferases"/>
    <property type="match status" value="1"/>
</dbReference>
<evidence type="ECO:0000313" key="4">
    <source>
        <dbReference type="EMBL" id="MDQ7248812.1"/>
    </source>
</evidence>
<dbReference type="PANTHER" id="PTHR43464:SF19">
    <property type="entry name" value="UBIQUINONE BIOSYNTHESIS O-METHYLTRANSFERASE, MITOCHONDRIAL"/>
    <property type="match status" value="1"/>
</dbReference>
<dbReference type="EMBL" id="JAUYVI010000004">
    <property type="protein sequence ID" value="MDQ7248812.1"/>
    <property type="molecule type" value="Genomic_DNA"/>
</dbReference>
<dbReference type="CDD" id="cd02440">
    <property type="entry name" value="AdoMet_MTases"/>
    <property type="match status" value="1"/>
</dbReference>
<sequence>MKSNAENADAYREKYAQGYGLTVPDGHIIRVYKQIIVHQCQINGGRVLDFGTGNGTHLAWLRSQGKWDVHGVDISDISIGQAKALMPDAAANLHTVGKHPDLVGMFDQPFDLILANQVLYYVDNKELAYLADQFLRLLRPGGIFYASMMGVENFYYGLSEEQPGSDLRKVTLRGRLSETTFVNFKTREQMLADFRAFDKLHAGYYDTVIREDEGRTMHHFFVGRRP</sequence>
<accession>A0ABU0YM62</accession>
<reference evidence="5" key="1">
    <citation type="submission" date="2023-08" db="EMBL/GenBank/DDBJ databases">
        <title>Rhodospirillaceae gen. nov., a novel taxon isolated from the Yangtze River Yuezi River estuary sludge.</title>
        <authorList>
            <person name="Ruan L."/>
        </authorList>
    </citation>
    <scope>NUCLEOTIDE SEQUENCE [LARGE SCALE GENOMIC DNA]</scope>
    <source>
        <strain evidence="5">R-7</strain>
    </source>
</reference>
<protein>
    <submittedName>
        <fullName evidence="4">Class I SAM-dependent methyltransferase</fullName>
        <ecNumber evidence="4">2.1.-.-</ecNumber>
    </submittedName>
</protein>
<evidence type="ECO:0000256" key="3">
    <source>
        <dbReference type="ARBA" id="ARBA00022691"/>
    </source>
</evidence>
<dbReference type="EC" id="2.1.-.-" evidence="4"/>
<keyword evidence="5" id="KW-1185">Reference proteome</keyword>